<feature type="region of interest" description="Disordered" evidence="6">
    <location>
        <begin position="37"/>
        <end position="90"/>
    </location>
</feature>
<feature type="compositionally biased region" description="Low complexity" evidence="6">
    <location>
        <begin position="49"/>
        <end position="67"/>
    </location>
</feature>
<dbReference type="InterPro" id="IPR044174">
    <property type="entry name" value="BC10-like"/>
</dbReference>
<protein>
    <submittedName>
        <fullName evidence="7">Uncharacterized protein</fullName>
    </submittedName>
</protein>
<accession>A0AAV8Q1Y1</accession>
<keyword evidence="4" id="KW-0472">Membrane</keyword>
<proteinExistence type="predicted"/>
<comment type="caution">
    <text evidence="7">The sequence shown here is derived from an EMBL/GenBank/DDBJ whole genome shotgun (WGS) entry which is preliminary data.</text>
</comment>
<evidence type="ECO:0000256" key="5">
    <source>
        <dbReference type="ARBA" id="ARBA00023180"/>
    </source>
</evidence>
<keyword evidence="3" id="KW-0808">Transferase</keyword>
<dbReference type="Pfam" id="PF02485">
    <property type="entry name" value="Branch"/>
    <property type="match status" value="1"/>
</dbReference>
<evidence type="ECO:0000313" key="7">
    <source>
        <dbReference type="EMBL" id="KAJ8504236.1"/>
    </source>
</evidence>
<sequence length="451" mass="51875">MWSTQRSLYSYSHDYRMNYEGPTDGFHSIWVLPNPDAGRRSDPSPPHSPSLARRSASSSPVESPLSSKDPSSRRSEVHSTSTTKTSMLRRHGCQALMTQKSCLPHATEPPQEGLYGSLLRYCCVCSLKEWLPPVRTRVYNDDELADRVVIRDILLMPAVESKNPKIAFMFLTPGSLPFEKLWEKFFLGHEDKFSIYVHASREKPVHVSSLFVGKEIRSEKVAWGKISMVDAEKRLLANALQDIDNQHFVLLSDSCVPLHKFDYVYNYLLGINVSFIDGFKDPGPHGTGRYSEHMLPEIEKEDFRKGAQWFSVKRQHAVLILADSVYYTKFKLYCRPRMEGRNCYADEHYLPTLFHMVDPGGIANWSVTHVDWSEGKWHPKAYRARDVTVDLLKNIISIDESIHVTSDSKKVVQRRPCVWHGMKRPCYLFARKFYPEALDSLMHLLSNFTII</sequence>
<keyword evidence="5" id="KW-0325">Glycoprotein</keyword>
<keyword evidence="8" id="KW-1185">Reference proteome</keyword>
<evidence type="ECO:0000313" key="8">
    <source>
        <dbReference type="Proteomes" id="UP001222027"/>
    </source>
</evidence>
<dbReference type="PANTHER" id="PTHR31042">
    <property type="entry name" value="CORE-2/I-BRANCHING BETA-1,6-N-ACETYLGLUCOSAMINYLTRANSFERASE FAMILY PROTEIN-RELATED"/>
    <property type="match status" value="1"/>
</dbReference>
<evidence type="ECO:0000256" key="3">
    <source>
        <dbReference type="ARBA" id="ARBA00022679"/>
    </source>
</evidence>
<dbReference type="PANTHER" id="PTHR31042:SF150">
    <property type="entry name" value="OS06G0661900 PROTEIN"/>
    <property type="match status" value="1"/>
</dbReference>
<dbReference type="Proteomes" id="UP001222027">
    <property type="component" value="Unassembled WGS sequence"/>
</dbReference>
<evidence type="ECO:0000256" key="2">
    <source>
        <dbReference type="ARBA" id="ARBA00022676"/>
    </source>
</evidence>
<reference evidence="7 8" key="1">
    <citation type="submission" date="2022-12" db="EMBL/GenBank/DDBJ databases">
        <title>Chromosome-scale assembly of the Ensete ventricosum genome.</title>
        <authorList>
            <person name="Dussert Y."/>
            <person name="Stocks J."/>
            <person name="Wendawek A."/>
            <person name="Woldeyes F."/>
            <person name="Nichols R.A."/>
            <person name="Borrell J.S."/>
        </authorList>
    </citation>
    <scope>NUCLEOTIDE SEQUENCE [LARGE SCALE GENOMIC DNA]</scope>
    <source>
        <strain evidence="8">cv. Maze</strain>
        <tissue evidence="7">Seeds</tissue>
    </source>
</reference>
<dbReference type="EMBL" id="JAQQAF010000002">
    <property type="protein sequence ID" value="KAJ8504236.1"/>
    <property type="molecule type" value="Genomic_DNA"/>
</dbReference>
<comment type="subcellular location">
    <subcellularLocation>
        <location evidence="1">Membrane</location>
        <topology evidence="1">Single-pass type II membrane protein</topology>
    </subcellularLocation>
</comment>
<organism evidence="7 8">
    <name type="scientific">Ensete ventricosum</name>
    <name type="common">Abyssinian banana</name>
    <name type="synonym">Musa ensete</name>
    <dbReference type="NCBI Taxonomy" id="4639"/>
    <lineage>
        <taxon>Eukaryota</taxon>
        <taxon>Viridiplantae</taxon>
        <taxon>Streptophyta</taxon>
        <taxon>Embryophyta</taxon>
        <taxon>Tracheophyta</taxon>
        <taxon>Spermatophyta</taxon>
        <taxon>Magnoliopsida</taxon>
        <taxon>Liliopsida</taxon>
        <taxon>Zingiberales</taxon>
        <taxon>Musaceae</taxon>
        <taxon>Ensete</taxon>
    </lineage>
</organism>
<dbReference type="GO" id="GO:0016020">
    <property type="term" value="C:membrane"/>
    <property type="evidence" value="ECO:0007669"/>
    <property type="project" value="UniProtKB-SubCell"/>
</dbReference>
<dbReference type="AlphaFoldDB" id="A0AAV8Q1Y1"/>
<dbReference type="GO" id="GO:0016757">
    <property type="term" value="F:glycosyltransferase activity"/>
    <property type="evidence" value="ECO:0007669"/>
    <property type="project" value="UniProtKB-KW"/>
</dbReference>
<evidence type="ECO:0000256" key="6">
    <source>
        <dbReference type="SAM" id="MobiDB-lite"/>
    </source>
</evidence>
<gene>
    <name evidence="7" type="ORF">OPV22_005122</name>
</gene>
<name>A0AAV8Q1Y1_ENSVE</name>
<keyword evidence="2" id="KW-0328">Glycosyltransferase</keyword>
<evidence type="ECO:0000256" key="4">
    <source>
        <dbReference type="ARBA" id="ARBA00023136"/>
    </source>
</evidence>
<evidence type="ECO:0000256" key="1">
    <source>
        <dbReference type="ARBA" id="ARBA00004606"/>
    </source>
</evidence>
<dbReference type="InterPro" id="IPR003406">
    <property type="entry name" value="Glyco_trans_14"/>
</dbReference>